<evidence type="ECO:0000256" key="2">
    <source>
        <dbReference type="ARBA" id="ARBA00012438"/>
    </source>
</evidence>
<dbReference type="EMBL" id="BJWG01000022">
    <property type="protein sequence ID" value="GEL96427.1"/>
    <property type="molecule type" value="Genomic_DNA"/>
</dbReference>
<keyword evidence="9" id="KW-1133">Transmembrane helix</keyword>
<feature type="domain" description="Signal transduction histidine kinase subgroup 3 dimerisation and phosphoacceptor" evidence="10">
    <location>
        <begin position="231"/>
        <end position="297"/>
    </location>
</feature>
<evidence type="ECO:0000256" key="7">
    <source>
        <dbReference type="ARBA" id="ARBA00022840"/>
    </source>
</evidence>
<dbReference type="GO" id="GO:0016020">
    <property type="term" value="C:membrane"/>
    <property type="evidence" value="ECO:0007669"/>
    <property type="project" value="InterPro"/>
</dbReference>
<dbReference type="OrthoDB" id="227596at2"/>
<comment type="catalytic activity">
    <reaction evidence="1">
        <text>ATP + protein L-histidine = ADP + protein N-phospho-L-histidine.</text>
        <dbReference type="EC" id="2.7.13.3"/>
    </reaction>
</comment>
<sequence length="434" mass="46230">MAALFPARASTAPVVDDAAGRTGRRRRPHPVRFLRAEASGPYRRDYVLALVVGLVAVTTLAVVEKWDYWMPVHVGTYWCALWWTVLALALRRRAPRLDLWLVAIGYPVVYSTVTDGGRLQSTLHLVPLLIVVFAGARAAVHRIAVVLAIGLVSGFVLLAGLSGAFRETSRLRWSPQFDLSAGVVVGAAIVATAAVGHVLHRLDVTTSTLAQRNAELLALQEVHAQEAVRDERTRIARELHDVVAHYVSAIVVRAQAADRVADAQPDAPREAVRWIAPAGREALDAMRSVVRVLRTADDETAPLDPTPDLHALPQVVARVRAAGLRVEAELPDELPPCSPAVGLAVVRVAQEALTNVLVHSAAVSATLRLSSHDGSLVLDVQDPGPPRPPAPGTGAGGNGVPHMRERAAACGGTLLVGPGDRGGWRVLLVVPEAV</sequence>
<keyword evidence="5" id="KW-0547">Nucleotide-binding</keyword>
<keyword evidence="12" id="KW-1185">Reference proteome</keyword>
<organism evidence="11 12">
    <name type="scientific">Cellulomonas composti</name>
    <dbReference type="NCBI Taxonomy" id="266130"/>
    <lineage>
        <taxon>Bacteria</taxon>
        <taxon>Bacillati</taxon>
        <taxon>Actinomycetota</taxon>
        <taxon>Actinomycetes</taxon>
        <taxon>Micrococcales</taxon>
        <taxon>Cellulomonadaceae</taxon>
        <taxon>Cellulomonas</taxon>
    </lineage>
</organism>
<dbReference type="Gene3D" id="3.30.565.10">
    <property type="entry name" value="Histidine kinase-like ATPase, C-terminal domain"/>
    <property type="match status" value="1"/>
</dbReference>
<dbReference type="Proteomes" id="UP000321720">
    <property type="component" value="Unassembled WGS sequence"/>
</dbReference>
<dbReference type="GO" id="GO:0000155">
    <property type="term" value="F:phosphorelay sensor kinase activity"/>
    <property type="evidence" value="ECO:0007669"/>
    <property type="project" value="InterPro"/>
</dbReference>
<dbReference type="SUPFAM" id="SSF55874">
    <property type="entry name" value="ATPase domain of HSP90 chaperone/DNA topoisomerase II/histidine kinase"/>
    <property type="match status" value="1"/>
</dbReference>
<dbReference type="RefSeq" id="WP_146844058.1">
    <property type="nucleotide sequence ID" value="NZ_BJWG01000022.1"/>
</dbReference>
<dbReference type="PANTHER" id="PTHR24421:SF10">
    <property type="entry name" value="NITRATE_NITRITE SENSOR PROTEIN NARQ"/>
    <property type="match status" value="1"/>
</dbReference>
<keyword evidence="6 11" id="KW-0418">Kinase</keyword>
<feature type="transmembrane region" description="Helical" evidence="9">
    <location>
        <begin position="143"/>
        <end position="165"/>
    </location>
</feature>
<reference evidence="11 12" key="1">
    <citation type="submission" date="2019-07" db="EMBL/GenBank/DDBJ databases">
        <title>Whole genome shotgun sequence of Cellulomonas composti NBRC 100758.</title>
        <authorList>
            <person name="Hosoyama A."/>
            <person name="Uohara A."/>
            <person name="Ohji S."/>
            <person name="Ichikawa N."/>
        </authorList>
    </citation>
    <scope>NUCLEOTIDE SEQUENCE [LARGE SCALE GENOMIC DNA]</scope>
    <source>
        <strain evidence="11 12">NBRC 100758</strain>
    </source>
</reference>
<dbReference type="AlphaFoldDB" id="A0A511JEJ3"/>
<dbReference type="GO" id="GO:0046983">
    <property type="term" value="F:protein dimerization activity"/>
    <property type="evidence" value="ECO:0007669"/>
    <property type="project" value="InterPro"/>
</dbReference>
<evidence type="ECO:0000256" key="3">
    <source>
        <dbReference type="ARBA" id="ARBA00022553"/>
    </source>
</evidence>
<evidence type="ECO:0000256" key="4">
    <source>
        <dbReference type="ARBA" id="ARBA00022679"/>
    </source>
</evidence>
<evidence type="ECO:0000313" key="11">
    <source>
        <dbReference type="EMBL" id="GEL96427.1"/>
    </source>
</evidence>
<evidence type="ECO:0000313" key="12">
    <source>
        <dbReference type="Proteomes" id="UP000321720"/>
    </source>
</evidence>
<evidence type="ECO:0000256" key="9">
    <source>
        <dbReference type="SAM" id="Phobius"/>
    </source>
</evidence>
<protein>
    <recommendedName>
        <fullName evidence="2">histidine kinase</fullName>
        <ecNumber evidence="2">2.7.13.3</ecNumber>
    </recommendedName>
</protein>
<feature type="transmembrane region" description="Helical" evidence="9">
    <location>
        <begin position="97"/>
        <end position="113"/>
    </location>
</feature>
<dbReference type="Pfam" id="PF07730">
    <property type="entry name" value="HisKA_3"/>
    <property type="match status" value="1"/>
</dbReference>
<feature type="transmembrane region" description="Helical" evidence="9">
    <location>
        <begin position="46"/>
        <end position="63"/>
    </location>
</feature>
<keyword evidence="8" id="KW-0902">Two-component regulatory system</keyword>
<keyword evidence="3" id="KW-0597">Phosphoprotein</keyword>
<evidence type="ECO:0000256" key="5">
    <source>
        <dbReference type="ARBA" id="ARBA00022741"/>
    </source>
</evidence>
<feature type="transmembrane region" description="Helical" evidence="9">
    <location>
        <begin position="119"/>
        <end position="136"/>
    </location>
</feature>
<dbReference type="GO" id="GO:0005524">
    <property type="term" value="F:ATP binding"/>
    <property type="evidence" value="ECO:0007669"/>
    <property type="project" value="UniProtKB-KW"/>
</dbReference>
<name>A0A511JEJ3_9CELL</name>
<feature type="transmembrane region" description="Helical" evidence="9">
    <location>
        <begin position="177"/>
        <end position="199"/>
    </location>
</feature>
<dbReference type="Gene3D" id="1.20.5.1930">
    <property type="match status" value="1"/>
</dbReference>
<keyword evidence="7" id="KW-0067">ATP-binding</keyword>
<keyword evidence="9" id="KW-0472">Membrane</keyword>
<dbReference type="CDD" id="cd16917">
    <property type="entry name" value="HATPase_UhpB-NarQ-NarX-like"/>
    <property type="match status" value="1"/>
</dbReference>
<comment type="caution">
    <text evidence="11">The sequence shown here is derived from an EMBL/GenBank/DDBJ whole genome shotgun (WGS) entry which is preliminary data.</text>
</comment>
<evidence type="ECO:0000256" key="8">
    <source>
        <dbReference type="ARBA" id="ARBA00023012"/>
    </source>
</evidence>
<keyword evidence="9" id="KW-0812">Transmembrane</keyword>
<dbReference type="InterPro" id="IPR036890">
    <property type="entry name" value="HATPase_C_sf"/>
</dbReference>
<evidence type="ECO:0000256" key="1">
    <source>
        <dbReference type="ARBA" id="ARBA00000085"/>
    </source>
</evidence>
<proteinExistence type="predicted"/>
<dbReference type="EC" id="2.7.13.3" evidence="2"/>
<keyword evidence="4" id="KW-0808">Transferase</keyword>
<evidence type="ECO:0000259" key="10">
    <source>
        <dbReference type="Pfam" id="PF07730"/>
    </source>
</evidence>
<feature type="transmembrane region" description="Helical" evidence="9">
    <location>
        <begin position="69"/>
        <end position="90"/>
    </location>
</feature>
<gene>
    <name evidence="11" type="ORF">CCO02nite_30850</name>
</gene>
<dbReference type="InterPro" id="IPR050482">
    <property type="entry name" value="Sensor_HK_TwoCompSys"/>
</dbReference>
<dbReference type="PANTHER" id="PTHR24421">
    <property type="entry name" value="NITRATE/NITRITE SENSOR PROTEIN NARX-RELATED"/>
    <property type="match status" value="1"/>
</dbReference>
<accession>A0A511JEJ3</accession>
<dbReference type="InterPro" id="IPR011712">
    <property type="entry name" value="Sig_transdc_His_kin_sub3_dim/P"/>
</dbReference>
<evidence type="ECO:0000256" key="6">
    <source>
        <dbReference type="ARBA" id="ARBA00022777"/>
    </source>
</evidence>